<gene>
    <name evidence="5" type="primary">TRPC3</name>
    <name evidence="5" type="ORF">NPIL_359891</name>
</gene>
<comment type="caution">
    <text evidence="5">The sequence shown here is derived from an EMBL/GenBank/DDBJ whole genome shotgun (WGS) entry which is preliminary data.</text>
</comment>
<organism evidence="5 6">
    <name type="scientific">Nephila pilipes</name>
    <name type="common">Giant wood spider</name>
    <name type="synonym">Nephila maculata</name>
    <dbReference type="NCBI Taxonomy" id="299642"/>
    <lineage>
        <taxon>Eukaryota</taxon>
        <taxon>Metazoa</taxon>
        <taxon>Ecdysozoa</taxon>
        <taxon>Arthropoda</taxon>
        <taxon>Chelicerata</taxon>
        <taxon>Arachnida</taxon>
        <taxon>Araneae</taxon>
        <taxon>Araneomorphae</taxon>
        <taxon>Entelegynae</taxon>
        <taxon>Araneoidea</taxon>
        <taxon>Nephilidae</taxon>
        <taxon>Nephila</taxon>
    </lineage>
</organism>
<dbReference type="GO" id="GO:0070679">
    <property type="term" value="F:inositol 1,4,5 trisphosphate binding"/>
    <property type="evidence" value="ECO:0007669"/>
    <property type="project" value="TreeGrafter"/>
</dbReference>
<keyword evidence="4" id="KW-1133">Transmembrane helix</keyword>
<evidence type="ECO:0000256" key="2">
    <source>
        <dbReference type="ARBA" id="ARBA00023065"/>
    </source>
</evidence>
<dbReference type="OrthoDB" id="6434107at2759"/>
<dbReference type="GO" id="GO:0034703">
    <property type="term" value="C:cation channel complex"/>
    <property type="evidence" value="ECO:0007669"/>
    <property type="project" value="TreeGrafter"/>
</dbReference>
<keyword evidence="6" id="KW-1185">Reference proteome</keyword>
<dbReference type="PANTHER" id="PTHR10117">
    <property type="entry name" value="TRANSIENT RECEPTOR POTENTIAL CHANNEL"/>
    <property type="match status" value="1"/>
</dbReference>
<accession>A0A8X6Q0W4</accession>
<dbReference type="PANTHER" id="PTHR10117:SF54">
    <property type="entry name" value="TRANSIENT RECEPTOR POTENTIAL-GAMMA PROTEIN"/>
    <property type="match status" value="1"/>
</dbReference>
<dbReference type="EMBL" id="BMAW01076163">
    <property type="protein sequence ID" value="GFU00255.1"/>
    <property type="molecule type" value="Genomic_DNA"/>
</dbReference>
<keyword evidence="4" id="KW-0472">Membrane</keyword>
<evidence type="ECO:0000256" key="1">
    <source>
        <dbReference type="ARBA" id="ARBA00022448"/>
    </source>
</evidence>
<sequence length="188" mass="21706">MTFVEKILELEEDAGYKYPRSMFRLNSNNCMTFVYTAIQIQNSFITLFWGMLGMSDADSADLVVQNHNFTQGVARTLWATYEVLMTIALVNTLIAILSNTFQRVVDNSDVEFKYHRTILWMHFFDDSTLVPSPFNLIPTVALFRSLGEYCQAMGHKIPRAKARFSIKVDSLPLYAIQMKYVTYCQFCN</sequence>
<dbReference type="InterPro" id="IPR002153">
    <property type="entry name" value="TRPC_channel"/>
</dbReference>
<keyword evidence="5" id="KW-0675">Receptor</keyword>
<feature type="transmembrane region" description="Helical" evidence="4">
    <location>
        <begin position="30"/>
        <end position="52"/>
    </location>
</feature>
<evidence type="ECO:0000313" key="6">
    <source>
        <dbReference type="Proteomes" id="UP000887013"/>
    </source>
</evidence>
<evidence type="ECO:0000256" key="3">
    <source>
        <dbReference type="ARBA" id="ARBA00023303"/>
    </source>
</evidence>
<dbReference type="GO" id="GO:0015279">
    <property type="term" value="F:store-operated calcium channel activity"/>
    <property type="evidence" value="ECO:0007669"/>
    <property type="project" value="TreeGrafter"/>
</dbReference>
<dbReference type="Proteomes" id="UP000887013">
    <property type="component" value="Unassembled WGS sequence"/>
</dbReference>
<evidence type="ECO:0000313" key="5">
    <source>
        <dbReference type="EMBL" id="GFU00255.1"/>
    </source>
</evidence>
<keyword evidence="1" id="KW-0813">Transport</keyword>
<evidence type="ECO:0000256" key="4">
    <source>
        <dbReference type="SAM" id="Phobius"/>
    </source>
</evidence>
<name>A0A8X6Q0W4_NEPPI</name>
<dbReference type="AlphaFoldDB" id="A0A8X6Q0W4"/>
<reference evidence="5" key="1">
    <citation type="submission" date="2020-08" db="EMBL/GenBank/DDBJ databases">
        <title>Multicomponent nature underlies the extraordinary mechanical properties of spider dragline silk.</title>
        <authorList>
            <person name="Kono N."/>
            <person name="Nakamura H."/>
            <person name="Mori M."/>
            <person name="Yoshida Y."/>
            <person name="Ohtoshi R."/>
            <person name="Malay A.D."/>
            <person name="Moran D.A.P."/>
            <person name="Tomita M."/>
            <person name="Numata K."/>
            <person name="Arakawa K."/>
        </authorList>
    </citation>
    <scope>NUCLEOTIDE SEQUENCE</scope>
</reference>
<dbReference type="PRINTS" id="PR01097">
    <property type="entry name" value="TRNSRECEPTRP"/>
</dbReference>
<dbReference type="GO" id="GO:0005886">
    <property type="term" value="C:plasma membrane"/>
    <property type="evidence" value="ECO:0007669"/>
    <property type="project" value="TreeGrafter"/>
</dbReference>
<keyword evidence="3" id="KW-0407">Ion channel</keyword>
<dbReference type="GO" id="GO:0051480">
    <property type="term" value="P:regulation of cytosolic calcium ion concentration"/>
    <property type="evidence" value="ECO:0007669"/>
    <property type="project" value="TreeGrafter"/>
</dbReference>
<feature type="transmembrane region" description="Helical" evidence="4">
    <location>
        <begin position="78"/>
        <end position="97"/>
    </location>
</feature>
<keyword evidence="4" id="KW-0812">Transmembrane</keyword>
<protein>
    <submittedName>
        <fullName evidence="5">Short transient receptor potential channel 3</fullName>
    </submittedName>
</protein>
<keyword evidence="2" id="KW-0406">Ion transport</keyword>
<proteinExistence type="predicted"/>